<keyword evidence="2" id="KW-1185">Reference proteome</keyword>
<sequence>MTSYGWQIRPIVFYGQQIRSMVSYDQQKLVLRIDISSPLETRAQEWDSNPDPGLLQVAGPMDQGPPARVFLRLSLRKLKPLLSPKARIPAQV</sequence>
<proteinExistence type="predicted"/>
<dbReference type="EMBL" id="QTSX02003923">
    <property type="protein sequence ID" value="KAJ9067659.1"/>
    <property type="molecule type" value="Genomic_DNA"/>
</dbReference>
<protein>
    <submittedName>
        <fullName evidence="1">Uncharacterized protein</fullName>
    </submittedName>
</protein>
<organism evidence="1 2">
    <name type="scientific">Entomophthora muscae</name>
    <dbReference type="NCBI Taxonomy" id="34485"/>
    <lineage>
        <taxon>Eukaryota</taxon>
        <taxon>Fungi</taxon>
        <taxon>Fungi incertae sedis</taxon>
        <taxon>Zoopagomycota</taxon>
        <taxon>Entomophthoromycotina</taxon>
        <taxon>Entomophthoromycetes</taxon>
        <taxon>Entomophthorales</taxon>
        <taxon>Entomophthoraceae</taxon>
        <taxon>Entomophthora</taxon>
    </lineage>
</organism>
<accession>A0ACC2SZ55</accession>
<comment type="caution">
    <text evidence="1">The sequence shown here is derived from an EMBL/GenBank/DDBJ whole genome shotgun (WGS) entry which is preliminary data.</text>
</comment>
<dbReference type="Proteomes" id="UP001165960">
    <property type="component" value="Unassembled WGS sequence"/>
</dbReference>
<reference evidence="1" key="1">
    <citation type="submission" date="2022-04" db="EMBL/GenBank/DDBJ databases">
        <title>Genome of the entomopathogenic fungus Entomophthora muscae.</title>
        <authorList>
            <person name="Elya C."/>
            <person name="Lovett B.R."/>
            <person name="Lee E."/>
            <person name="Macias A.M."/>
            <person name="Hajek A.E."/>
            <person name="De Bivort B.L."/>
            <person name="Kasson M.T."/>
            <person name="De Fine Licht H.H."/>
            <person name="Stajich J.E."/>
        </authorList>
    </citation>
    <scope>NUCLEOTIDE SEQUENCE</scope>
    <source>
        <strain evidence="1">Berkeley</strain>
    </source>
</reference>
<name>A0ACC2SZ55_9FUNG</name>
<evidence type="ECO:0000313" key="2">
    <source>
        <dbReference type="Proteomes" id="UP001165960"/>
    </source>
</evidence>
<evidence type="ECO:0000313" key="1">
    <source>
        <dbReference type="EMBL" id="KAJ9067659.1"/>
    </source>
</evidence>
<gene>
    <name evidence="1" type="ORF">DSO57_1036907</name>
</gene>